<evidence type="ECO:0000313" key="2">
    <source>
        <dbReference type="EMBL" id="GAA1398770.1"/>
    </source>
</evidence>
<proteinExistence type="predicted"/>
<feature type="region of interest" description="Disordered" evidence="1">
    <location>
        <begin position="1"/>
        <end position="92"/>
    </location>
</feature>
<name>A0ABN1Y5S7_9ACTN</name>
<sequence>MDAGQPAVERGQRPDQPARSAVQLLTRTGDAGAGGDGHGGLQGWDRDRLTASTLLPPHREGYGLSAPATRDQGLNRARAPGAGRGCGPGAAV</sequence>
<comment type="caution">
    <text evidence="2">The sequence shown here is derived from an EMBL/GenBank/DDBJ whole genome shotgun (WGS) entry which is preliminary data.</text>
</comment>
<evidence type="ECO:0000256" key="1">
    <source>
        <dbReference type="SAM" id="MobiDB-lite"/>
    </source>
</evidence>
<organism evidence="2 3">
    <name type="scientific">Kitasatospora putterlickiae</name>
    <dbReference type="NCBI Taxonomy" id="221725"/>
    <lineage>
        <taxon>Bacteria</taxon>
        <taxon>Bacillati</taxon>
        <taxon>Actinomycetota</taxon>
        <taxon>Actinomycetes</taxon>
        <taxon>Kitasatosporales</taxon>
        <taxon>Streptomycetaceae</taxon>
        <taxon>Kitasatospora</taxon>
    </lineage>
</organism>
<reference evidence="2 3" key="1">
    <citation type="journal article" date="2019" name="Int. J. Syst. Evol. Microbiol.">
        <title>The Global Catalogue of Microorganisms (GCM) 10K type strain sequencing project: providing services to taxonomists for standard genome sequencing and annotation.</title>
        <authorList>
            <consortium name="The Broad Institute Genomics Platform"/>
            <consortium name="The Broad Institute Genome Sequencing Center for Infectious Disease"/>
            <person name="Wu L."/>
            <person name="Ma J."/>
        </authorList>
    </citation>
    <scope>NUCLEOTIDE SEQUENCE [LARGE SCALE GENOMIC DNA]</scope>
    <source>
        <strain evidence="2 3">JCM 12393</strain>
    </source>
</reference>
<protein>
    <submittedName>
        <fullName evidence="2">Uncharacterized protein</fullName>
    </submittedName>
</protein>
<feature type="compositionally biased region" description="Gly residues" evidence="1">
    <location>
        <begin position="82"/>
        <end position="92"/>
    </location>
</feature>
<dbReference type="Proteomes" id="UP001499863">
    <property type="component" value="Unassembled WGS sequence"/>
</dbReference>
<accession>A0ABN1Y5S7</accession>
<keyword evidence="3" id="KW-1185">Reference proteome</keyword>
<feature type="compositionally biased region" description="Gly residues" evidence="1">
    <location>
        <begin position="31"/>
        <end position="42"/>
    </location>
</feature>
<dbReference type="EMBL" id="BAAAKJ010000206">
    <property type="protein sequence ID" value="GAA1398770.1"/>
    <property type="molecule type" value="Genomic_DNA"/>
</dbReference>
<evidence type="ECO:0000313" key="3">
    <source>
        <dbReference type="Proteomes" id="UP001499863"/>
    </source>
</evidence>
<gene>
    <name evidence="2" type="ORF">GCM10009639_37640</name>
</gene>